<accession>A0ABP0EJH8</accession>
<dbReference type="Gene3D" id="1.10.472.80">
    <property type="entry name" value="Ypt/Rab-GAP domain of gyp1p, domain 3"/>
    <property type="match status" value="1"/>
</dbReference>
<keyword evidence="5" id="KW-1185">Reference proteome</keyword>
<protein>
    <recommendedName>
        <fullName evidence="3">Rab-GAP TBC domain-containing protein</fullName>
    </recommendedName>
</protein>
<gene>
    <name evidence="4" type="ORF">CAAN4_F14664</name>
</gene>
<dbReference type="InterPro" id="IPR000195">
    <property type="entry name" value="Rab-GAP-TBC_dom"/>
</dbReference>
<feature type="region of interest" description="Disordered" evidence="2">
    <location>
        <begin position="1"/>
        <end position="48"/>
    </location>
</feature>
<dbReference type="InterPro" id="IPR035969">
    <property type="entry name" value="Rab-GAP_TBC_sf"/>
</dbReference>
<dbReference type="Proteomes" id="UP001497600">
    <property type="component" value="Chromosome F"/>
</dbReference>
<feature type="compositionally biased region" description="Polar residues" evidence="2">
    <location>
        <begin position="35"/>
        <end position="47"/>
    </location>
</feature>
<evidence type="ECO:0000313" key="4">
    <source>
        <dbReference type="EMBL" id="CAK7914058.1"/>
    </source>
</evidence>
<evidence type="ECO:0000259" key="3">
    <source>
        <dbReference type="Pfam" id="PF23436"/>
    </source>
</evidence>
<feature type="compositionally biased region" description="Basic and acidic residues" evidence="2">
    <location>
        <begin position="14"/>
        <end position="34"/>
    </location>
</feature>
<feature type="coiled-coil region" evidence="1">
    <location>
        <begin position="419"/>
        <end position="532"/>
    </location>
</feature>
<dbReference type="EMBL" id="OZ004258">
    <property type="protein sequence ID" value="CAK7914058.1"/>
    <property type="molecule type" value="Genomic_DNA"/>
</dbReference>
<proteinExistence type="predicted"/>
<dbReference type="SUPFAM" id="SSF47923">
    <property type="entry name" value="Ypt/Rab-GAP domain of gyp1p"/>
    <property type="match status" value="1"/>
</dbReference>
<evidence type="ECO:0000313" key="5">
    <source>
        <dbReference type="Proteomes" id="UP001497600"/>
    </source>
</evidence>
<keyword evidence="1" id="KW-0175">Coiled coil</keyword>
<reference evidence="4 5" key="1">
    <citation type="submission" date="2024-01" db="EMBL/GenBank/DDBJ databases">
        <authorList>
            <consortium name="Genoscope - CEA"/>
            <person name="William W."/>
        </authorList>
    </citation>
    <scope>NUCLEOTIDE SEQUENCE [LARGE SCALE GENOMIC DNA]</scope>
    <source>
        <strain evidence="4 5">29B2s-10</strain>
    </source>
</reference>
<evidence type="ECO:0000256" key="1">
    <source>
        <dbReference type="SAM" id="Coils"/>
    </source>
</evidence>
<dbReference type="InterPro" id="IPR050302">
    <property type="entry name" value="Rab_GAP_TBC_domain"/>
</dbReference>
<sequence>MSADPVTPPPPVPAKDDISPRKSDQVNETHEDGSKQTPPKSQSQAQSPILLVDNTPLTYDLNDDLSTISISRQLESYRSPHLNENSDLFAVSDTVHQIISRKLESLNSENETNEINSDQVKFWISYLEDTSNANLVRNGKINLLEQYISNGIPQHLRGLIYLKTLQVRYKLTKENYNNLLKKALNSPKVKDQNSYFEALSVDQSLNDNLKIFTYITSDLISTNSSRLEAINSETSLSCNYESTSHLPPNGFVVNVGKLLQKLPNLEIEDGLFLLLKFNKIYLNLIKDEFFYKANRSLEQISPKIFLHISKQGIDLNHMYKKTLGKFFEGFMEQDVLIKLLDFVLFEGFDFIIRFYVSIFAKNGDKLMKLDGDNLQDFINGDELFKYINTEEFQFEDVLKNQPDLIKYENEYHLLHANSLNHNNNELANLKEVNEDLNVKILDLKKQLENLKTTHSEIIDQSTSYTQQLNEAQDEKLELNSMRDKLKLQYENLSMKENVKNTIRANKEFSIRNSELEEQIDQIKGNISRKREKLAKLVS</sequence>
<dbReference type="PANTHER" id="PTHR47219">
    <property type="entry name" value="RAB GTPASE-ACTIVATING PROTEIN 1-LIKE"/>
    <property type="match status" value="1"/>
</dbReference>
<dbReference type="Pfam" id="PF23436">
    <property type="entry name" value="RabGap-TBC_2"/>
    <property type="match status" value="1"/>
</dbReference>
<evidence type="ECO:0000256" key="2">
    <source>
        <dbReference type="SAM" id="MobiDB-lite"/>
    </source>
</evidence>
<dbReference type="PANTHER" id="PTHR47219:SF9">
    <property type="entry name" value="GTPASE ACTIVATING PROTEIN AND CENTROSOME-ASSOCIATED, ISOFORM B"/>
    <property type="match status" value="1"/>
</dbReference>
<feature type="domain" description="Rab-GAP TBC" evidence="3">
    <location>
        <begin position="288"/>
        <end position="393"/>
    </location>
</feature>
<name>A0ABP0EJH8_9ASCO</name>
<feature type="compositionally biased region" description="Pro residues" evidence="2">
    <location>
        <begin position="1"/>
        <end position="13"/>
    </location>
</feature>
<organism evidence="4 5">
    <name type="scientific">[Candida] anglica</name>
    <dbReference type="NCBI Taxonomy" id="148631"/>
    <lineage>
        <taxon>Eukaryota</taxon>
        <taxon>Fungi</taxon>
        <taxon>Dikarya</taxon>
        <taxon>Ascomycota</taxon>
        <taxon>Saccharomycotina</taxon>
        <taxon>Pichiomycetes</taxon>
        <taxon>Debaryomycetaceae</taxon>
        <taxon>Kurtzmaniella</taxon>
    </lineage>
</organism>